<accession>A0ABR3XX12</accession>
<dbReference type="Pfam" id="PF01073">
    <property type="entry name" value="3Beta_HSD"/>
    <property type="match status" value="1"/>
</dbReference>
<dbReference type="EC" id="1.1.1.170" evidence="4"/>
<dbReference type="GO" id="GO:0000252">
    <property type="term" value="F:3-beta-hydroxysteroid dehydrogenase [NAD(P)+]/C4-decarboxylase activity"/>
    <property type="evidence" value="ECO:0007669"/>
    <property type="project" value="UniProtKB-EC"/>
</dbReference>
<gene>
    <name evidence="4" type="primary">ERG26_1</name>
    <name evidence="4" type="ORF">Daus18300_001432</name>
</gene>
<dbReference type="InterPro" id="IPR002225">
    <property type="entry name" value="3Beta_OHSteriod_DH/Estase"/>
</dbReference>
<keyword evidence="2 4" id="KW-0560">Oxidoreductase</keyword>
<evidence type="ECO:0000313" key="5">
    <source>
        <dbReference type="Proteomes" id="UP001583177"/>
    </source>
</evidence>
<sequence length="375" mass="41213">MAEDSTNLSLSPAIVTGGCGFLGSHLLETLLKDYKCRVHVLDIESDRNRMPGATYHICDITSADEVQSAFLEIKPKVVFHVVCPDPLSHDHARFQNVNVHGTHNLLVAAKAAHTQAFVYTSTSSVVHNHVDNMLGADETLPILRYPAQKNVYTLTKVAAEDKVRAANRPGGDASLLTAIIRPASTFGERDYLNFWSVVTKARAGRANVQIGDGNNLFSYAYVGNLVDAHILAAEALVRARGRPPPPPESRADGEAFFITNDEDHDWRFWDYQRAGAASVGHPVRKEDIKTIPLGLALVMGFVAEWWVWATSLGKKQSVLSRQTVRYACIHRTLNCGKAKRVLGYKPKVAMSQAIEKTGAWFVQQAEGAQEAKKSV</sequence>
<evidence type="ECO:0000256" key="2">
    <source>
        <dbReference type="ARBA" id="ARBA00023002"/>
    </source>
</evidence>
<evidence type="ECO:0000259" key="3">
    <source>
        <dbReference type="Pfam" id="PF01073"/>
    </source>
</evidence>
<feature type="domain" description="3-beta hydroxysteroid dehydrogenase/isomerase" evidence="3">
    <location>
        <begin position="14"/>
        <end position="282"/>
    </location>
</feature>
<dbReference type="Proteomes" id="UP001583177">
    <property type="component" value="Unassembled WGS sequence"/>
</dbReference>
<evidence type="ECO:0000256" key="1">
    <source>
        <dbReference type="ARBA" id="ARBA00009219"/>
    </source>
</evidence>
<dbReference type="InterPro" id="IPR050177">
    <property type="entry name" value="Lipid_A_modif_metabolic_enz"/>
</dbReference>
<proteinExistence type="inferred from homology"/>
<dbReference type="PANTHER" id="PTHR43245:SF51">
    <property type="entry name" value="SHORT CHAIN DEHYDROGENASE_REDUCTASE FAMILY 42E, MEMBER 2"/>
    <property type="match status" value="1"/>
</dbReference>
<dbReference type="Gene3D" id="3.40.50.720">
    <property type="entry name" value="NAD(P)-binding Rossmann-like Domain"/>
    <property type="match status" value="1"/>
</dbReference>
<keyword evidence="5" id="KW-1185">Reference proteome</keyword>
<comment type="caution">
    <text evidence="4">The sequence shown here is derived from an EMBL/GenBank/DDBJ whole genome shotgun (WGS) entry which is preliminary data.</text>
</comment>
<protein>
    <submittedName>
        <fullName evidence="4">Erg26, C-3 sterol dehydrogenase</fullName>
        <ecNumber evidence="4">1.1.1.170</ecNumber>
    </submittedName>
</protein>
<name>A0ABR3XX12_9PEZI</name>
<dbReference type="InterPro" id="IPR036291">
    <property type="entry name" value="NAD(P)-bd_dom_sf"/>
</dbReference>
<dbReference type="SUPFAM" id="SSF51735">
    <property type="entry name" value="NAD(P)-binding Rossmann-fold domains"/>
    <property type="match status" value="1"/>
</dbReference>
<dbReference type="PANTHER" id="PTHR43245">
    <property type="entry name" value="BIFUNCTIONAL POLYMYXIN RESISTANCE PROTEIN ARNA"/>
    <property type="match status" value="1"/>
</dbReference>
<reference evidence="4 5" key="1">
    <citation type="journal article" date="2024" name="IMA Fungus">
        <title>IMA Genome - F19 : A genome assembly and annotation guide to empower mycologists, including annotated draft genome sequences of Ceratocystis pirilliformis, Diaporthe australafricana, Fusarium ophioides, Paecilomyces lecythidis, and Sporothrix stenoceras.</title>
        <authorList>
            <person name="Aylward J."/>
            <person name="Wilson A.M."/>
            <person name="Visagie C.M."/>
            <person name="Spraker J."/>
            <person name="Barnes I."/>
            <person name="Buitendag C."/>
            <person name="Ceriani C."/>
            <person name="Del Mar Angel L."/>
            <person name="du Plessis D."/>
            <person name="Fuchs T."/>
            <person name="Gasser K."/>
            <person name="Kramer D."/>
            <person name="Li W."/>
            <person name="Munsamy K."/>
            <person name="Piso A."/>
            <person name="Price J.L."/>
            <person name="Sonnekus B."/>
            <person name="Thomas C."/>
            <person name="van der Nest A."/>
            <person name="van Dijk A."/>
            <person name="van Heerden A."/>
            <person name="van Vuuren N."/>
            <person name="Yilmaz N."/>
            <person name="Duong T.A."/>
            <person name="van der Merwe N.A."/>
            <person name="Wingfield M.J."/>
            <person name="Wingfield B.D."/>
        </authorList>
    </citation>
    <scope>NUCLEOTIDE SEQUENCE [LARGE SCALE GENOMIC DNA]</scope>
    <source>
        <strain evidence="4 5">CMW 18300</strain>
    </source>
</reference>
<organism evidence="4 5">
    <name type="scientific">Diaporthe australafricana</name>
    <dbReference type="NCBI Taxonomy" id="127596"/>
    <lineage>
        <taxon>Eukaryota</taxon>
        <taxon>Fungi</taxon>
        <taxon>Dikarya</taxon>
        <taxon>Ascomycota</taxon>
        <taxon>Pezizomycotina</taxon>
        <taxon>Sordariomycetes</taxon>
        <taxon>Sordariomycetidae</taxon>
        <taxon>Diaporthales</taxon>
        <taxon>Diaporthaceae</taxon>
        <taxon>Diaporthe</taxon>
    </lineage>
</organism>
<evidence type="ECO:0000313" key="4">
    <source>
        <dbReference type="EMBL" id="KAL1880069.1"/>
    </source>
</evidence>
<dbReference type="EMBL" id="JAWRVE010000008">
    <property type="protein sequence ID" value="KAL1880069.1"/>
    <property type="molecule type" value="Genomic_DNA"/>
</dbReference>
<comment type="similarity">
    <text evidence="1">Belongs to the 3-beta-HSD family.</text>
</comment>